<sequence>METLITQSEPSIPELLFGGGTPRKAAMTALVVGTVLTGINHGDGILAGDYPPVVKIILTYCVPYCVTSWGAATGKLAQYRDNQAKVVLHEEVRR</sequence>
<gene>
    <name evidence="1" type="ORF">GV827_15950</name>
</gene>
<dbReference type="EMBL" id="JAABNT010000010">
    <property type="protein sequence ID" value="NEK23889.1"/>
    <property type="molecule type" value="Genomic_DNA"/>
</dbReference>
<organism evidence="1 2">
    <name type="scientific">Sulfitobacter sediminilitoris</name>
    <dbReference type="NCBI Taxonomy" id="2698830"/>
    <lineage>
        <taxon>Bacteria</taxon>
        <taxon>Pseudomonadati</taxon>
        <taxon>Pseudomonadota</taxon>
        <taxon>Alphaproteobacteria</taxon>
        <taxon>Rhodobacterales</taxon>
        <taxon>Roseobacteraceae</taxon>
        <taxon>Sulfitobacter</taxon>
    </lineage>
</organism>
<protein>
    <submittedName>
        <fullName evidence="1">Uncharacterized protein</fullName>
    </submittedName>
</protein>
<evidence type="ECO:0000313" key="1">
    <source>
        <dbReference type="EMBL" id="NEK23889.1"/>
    </source>
</evidence>
<dbReference type="AlphaFoldDB" id="A0A6P0CCG3"/>
<dbReference type="Proteomes" id="UP000468591">
    <property type="component" value="Unassembled WGS sequence"/>
</dbReference>
<dbReference type="InterPro" id="IPR047700">
    <property type="entry name" value="NrtS-like"/>
</dbReference>
<proteinExistence type="predicted"/>
<comment type="caution">
    <text evidence="1">The sequence shown here is derived from an EMBL/GenBank/DDBJ whole genome shotgun (WGS) entry which is preliminary data.</text>
</comment>
<keyword evidence="2" id="KW-1185">Reference proteome</keyword>
<name>A0A6P0CCG3_9RHOB</name>
<accession>A0A6P0CCG3</accession>
<reference evidence="1 2" key="1">
    <citation type="submission" date="2020-01" db="EMBL/GenBank/DDBJ databases">
        <title>Sulfitobacter sediminilitoris sp. nov., isolated from a tidal flat.</title>
        <authorList>
            <person name="Park S."/>
            <person name="Yoon J.-H."/>
        </authorList>
    </citation>
    <scope>NUCLEOTIDE SEQUENCE [LARGE SCALE GENOMIC DNA]</scope>
    <source>
        <strain evidence="1 2">JBTF-M27</strain>
    </source>
</reference>
<evidence type="ECO:0000313" key="2">
    <source>
        <dbReference type="Proteomes" id="UP000468591"/>
    </source>
</evidence>
<dbReference type="NCBIfam" id="NF038050">
    <property type="entry name" value="NrtS"/>
    <property type="match status" value="1"/>
</dbReference>